<dbReference type="AlphaFoldDB" id="X0YD40"/>
<dbReference type="PANTHER" id="PTHR46401">
    <property type="entry name" value="GLYCOSYLTRANSFERASE WBBK-RELATED"/>
    <property type="match status" value="1"/>
</dbReference>
<feature type="domain" description="Glycosyl transferase family 1" evidence="2">
    <location>
        <begin position="1"/>
        <end position="70"/>
    </location>
</feature>
<proteinExistence type="predicted"/>
<dbReference type="Pfam" id="PF00534">
    <property type="entry name" value="Glycos_transf_1"/>
    <property type="match status" value="1"/>
</dbReference>
<evidence type="ECO:0000259" key="2">
    <source>
        <dbReference type="Pfam" id="PF00534"/>
    </source>
</evidence>
<dbReference type="GO" id="GO:0009103">
    <property type="term" value="P:lipopolysaccharide biosynthetic process"/>
    <property type="evidence" value="ECO:0007669"/>
    <property type="project" value="TreeGrafter"/>
</dbReference>
<gene>
    <name evidence="3" type="ORF">S01H1_74173</name>
</gene>
<feature type="non-terminal residue" evidence="3">
    <location>
        <position position="1"/>
    </location>
</feature>
<protein>
    <recommendedName>
        <fullName evidence="2">Glycosyl transferase family 1 domain-containing protein</fullName>
    </recommendedName>
</protein>
<organism evidence="3">
    <name type="scientific">marine sediment metagenome</name>
    <dbReference type="NCBI Taxonomy" id="412755"/>
    <lineage>
        <taxon>unclassified sequences</taxon>
        <taxon>metagenomes</taxon>
        <taxon>ecological metagenomes</taxon>
    </lineage>
</organism>
<dbReference type="PANTHER" id="PTHR46401:SF2">
    <property type="entry name" value="GLYCOSYLTRANSFERASE WBBK-RELATED"/>
    <property type="match status" value="1"/>
</dbReference>
<keyword evidence="1" id="KW-0808">Transferase</keyword>
<accession>X0YD40</accession>
<dbReference type="InterPro" id="IPR001296">
    <property type="entry name" value="Glyco_trans_1"/>
</dbReference>
<sequence length="98" mass="10806">PSFYEGTGVPVLEAFKCGTPVITSNSTALAEIAADAAFLIDPYKPEEIAQAILNVTKNQQLRSHLINRGLERAKKFNWDNIIGEILDFFSEIIKKPAS</sequence>
<dbReference type="GO" id="GO:0016757">
    <property type="term" value="F:glycosyltransferase activity"/>
    <property type="evidence" value="ECO:0007669"/>
    <property type="project" value="InterPro"/>
</dbReference>
<evidence type="ECO:0000256" key="1">
    <source>
        <dbReference type="ARBA" id="ARBA00022679"/>
    </source>
</evidence>
<reference evidence="3" key="1">
    <citation type="journal article" date="2014" name="Front. Microbiol.">
        <title>High frequency of phylogenetically diverse reductive dehalogenase-homologous genes in deep subseafloor sedimentary metagenomes.</title>
        <authorList>
            <person name="Kawai M."/>
            <person name="Futagami T."/>
            <person name="Toyoda A."/>
            <person name="Takaki Y."/>
            <person name="Nishi S."/>
            <person name="Hori S."/>
            <person name="Arai W."/>
            <person name="Tsubouchi T."/>
            <person name="Morono Y."/>
            <person name="Uchiyama I."/>
            <person name="Ito T."/>
            <person name="Fujiyama A."/>
            <person name="Inagaki F."/>
            <person name="Takami H."/>
        </authorList>
    </citation>
    <scope>NUCLEOTIDE SEQUENCE</scope>
    <source>
        <strain evidence="3">Expedition CK06-06</strain>
    </source>
</reference>
<comment type="caution">
    <text evidence="3">The sequence shown here is derived from an EMBL/GenBank/DDBJ whole genome shotgun (WGS) entry which is preliminary data.</text>
</comment>
<dbReference type="Gene3D" id="3.40.50.2000">
    <property type="entry name" value="Glycogen Phosphorylase B"/>
    <property type="match status" value="1"/>
</dbReference>
<dbReference type="SUPFAM" id="SSF53756">
    <property type="entry name" value="UDP-Glycosyltransferase/glycogen phosphorylase"/>
    <property type="match status" value="1"/>
</dbReference>
<name>X0YD40_9ZZZZ</name>
<dbReference type="EMBL" id="BARS01049598">
    <property type="protein sequence ID" value="GAG34746.1"/>
    <property type="molecule type" value="Genomic_DNA"/>
</dbReference>
<evidence type="ECO:0000313" key="3">
    <source>
        <dbReference type="EMBL" id="GAG34746.1"/>
    </source>
</evidence>